<feature type="compositionally biased region" description="Basic and acidic residues" evidence="1">
    <location>
        <begin position="48"/>
        <end position="60"/>
    </location>
</feature>
<keyword evidence="4" id="KW-1185">Reference proteome</keyword>
<sequence length="270" mass="28135">MILAFRPLIGIIVGVVIALTVAAVGLVVVLRCRANGSNRQSKLSTQANEKDSVGSGPDEKPLAVLLKKDPLAMGEELELDCKGPDIIPMRKNPAGTLSKKGLSDYVNLEGLGGNLAIDSRYSTILPGRSDGVDPSQTALTTQLAQDILLSNNGLGTGVDTSQTSSLTADYSELVFARSIVALPPPGHPDPLGPPTAPTQPLPPVGGTLGRRGHTTPGSKGKLPPTEFARIDFHRTLRPVPGQHLLAAAEDHSAYPIVGDIDPSMAIEANS</sequence>
<dbReference type="Proteomes" id="UP000192247">
    <property type="component" value="Unassembled WGS sequence"/>
</dbReference>
<dbReference type="InParanoid" id="A0A1V9Y0P8"/>
<reference evidence="3 4" key="1">
    <citation type="journal article" date="2017" name="Gigascience">
        <title>Draft genome of the honey bee ectoparasitic mite, Tropilaelaps mercedesae, is shaped by the parasitic life history.</title>
        <authorList>
            <person name="Dong X."/>
            <person name="Armstrong S.D."/>
            <person name="Xia D."/>
            <person name="Makepeace B.L."/>
            <person name="Darby A.C."/>
            <person name="Kadowaki T."/>
        </authorList>
    </citation>
    <scope>NUCLEOTIDE SEQUENCE [LARGE SCALE GENOMIC DNA]</scope>
    <source>
        <strain evidence="3">Wuxi-XJTLU</strain>
    </source>
</reference>
<keyword evidence="2" id="KW-0472">Membrane</keyword>
<feature type="non-terminal residue" evidence="3">
    <location>
        <position position="270"/>
    </location>
</feature>
<name>A0A1V9Y0P8_9ACAR</name>
<accession>A0A1V9Y0P8</accession>
<feature type="region of interest" description="Disordered" evidence="1">
    <location>
        <begin position="184"/>
        <end position="225"/>
    </location>
</feature>
<evidence type="ECO:0000313" key="3">
    <source>
        <dbReference type="EMBL" id="OQR79305.1"/>
    </source>
</evidence>
<feature type="compositionally biased region" description="Pro residues" evidence="1">
    <location>
        <begin position="184"/>
        <end position="203"/>
    </location>
</feature>
<feature type="transmembrane region" description="Helical" evidence="2">
    <location>
        <begin position="7"/>
        <end position="30"/>
    </location>
</feature>
<evidence type="ECO:0000256" key="2">
    <source>
        <dbReference type="SAM" id="Phobius"/>
    </source>
</evidence>
<keyword evidence="2" id="KW-1133">Transmembrane helix</keyword>
<evidence type="ECO:0000256" key="1">
    <source>
        <dbReference type="SAM" id="MobiDB-lite"/>
    </source>
</evidence>
<dbReference type="AlphaFoldDB" id="A0A1V9Y0P8"/>
<keyword evidence="2" id="KW-0812">Transmembrane</keyword>
<proteinExistence type="predicted"/>
<gene>
    <name evidence="3" type="ORF">BIW11_00173</name>
</gene>
<organism evidence="3 4">
    <name type="scientific">Tropilaelaps mercedesae</name>
    <dbReference type="NCBI Taxonomy" id="418985"/>
    <lineage>
        <taxon>Eukaryota</taxon>
        <taxon>Metazoa</taxon>
        <taxon>Ecdysozoa</taxon>
        <taxon>Arthropoda</taxon>
        <taxon>Chelicerata</taxon>
        <taxon>Arachnida</taxon>
        <taxon>Acari</taxon>
        <taxon>Parasitiformes</taxon>
        <taxon>Mesostigmata</taxon>
        <taxon>Gamasina</taxon>
        <taxon>Dermanyssoidea</taxon>
        <taxon>Laelapidae</taxon>
        <taxon>Tropilaelaps</taxon>
    </lineage>
</organism>
<feature type="region of interest" description="Disordered" evidence="1">
    <location>
        <begin position="39"/>
        <end position="60"/>
    </location>
</feature>
<evidence type="ECO:0000313" key="4">
    <source>
        <dbReference type="Proteomes" id="UP000192247"/>
    </source>
</evidence>
<protein>
    <submittedName>
        <fullName evidence="3">Hemicentin-1-like</fullName>
    </submittedName>
</protein>
<comment type="caution">
    <text evidence="3">The sequence shown here is derived from an EMBL/GenBank/DDBJ whole genome shotgun (WGS) entry which is preliminary data.</text>
</comment>
<dbReference type="EMBL" id="MNPL01001266">
    <property type="protein sequence ID" value="OQR79305.1"/>
    <property type="molecule type" value="Genomic_DNA"/>
</dbReference>